<dbReference type="Proteomes" id="UP000660047">
    <property type="component" value="Unassembled WGS sequence"/>
</dbReference>
<organism evidence="2 3">
    <name type="scientific">Coprococcus eutactus</name>
    <dbReference type="NCBI Taxonomy" id="33043"/>
    <lineage>
        <taxon>Bacteria</taxon>
        <taxon>Bacillati</taxon>
        <taxon>Bacillota</taxon>
        <taxon>Clostridia</taxon>
        <taxon>Lachnospirales</taxon>
        <taxon>Lachnospiraceae</taxon>
        <taxon>Coprococcus</taxon>
    </lineage>
</organism>
<sequence length="292" mass="32342">MGKIIIMTDSASDISENEEKELGIKILPFPVVIGGKSYLSRVDFDNEGFYKLMAENDDLPKTSQITAYQFGEVYKELVEQGYTDIIYVSINKDGSASYANAKQAADQFEEEYPECAGKCSIYVFDGIGYSGQYGYPVIVAARMVQEGKDAKDIVWYLKDELPKRRIYFGIYGLKYAAKSGRIPSAAALVGDALGVKPIMKIWANEIVTAIKCRGEKKLMAKMVDVTVEEMEPGSEYQVVYGNDETVRDELTTRMTEKVGYGPSDYFQIGAAVASNAGPKVVGTVFNVKKELR</sequence>
<proteinExistence type="predicted"/>
<evidence type="ECO:0000313" key="2">
    <source>
        <dbReference type="EMBL" id="GFO94328.1"/>
    </source>
</evidence>
<dbReference type="InterPro" id="IPR043168">
    <property type="entry name" value="DegV_C"/>
</dbReference>
<dbReference type="RefSeq" id="WP_022217329.1">
    <property type="nucleotide sequence ID" value="NZ_BLYL01000006.1"/>
</dbReference>
<dbReference type="SUPFAM" id="SSF82549">
    <property type="entry name" value="DAK1/DegV-like"/>
    <property type="match status" value="1"/>
</dbReference>
<accession>A0AAI9K2N8</accession>
<dbReference type="PROSITE" id="PS51482">
    <property type="entry name" value="DEGV"/>
    <property type="match status" value="1"/>
</dbReference>
<dbReference type="AlphaFoldDB" id="A0AAI9K2N8"/>
<comment type="caution">
    <text evidence="2">The sequence shown here is derived from an EMBL/GenBank/DDBJ whole genome shotgun (WGS) entry which is preliminary data.</text>
</comment>
<dbReference type="PANTHER" id="PTHR33434">
    <property type="entry name" value="DEGV DOMAIN-CONTAINING PROTEIN DR_1986-RELATED"/>
    <property type="match status" value="1"/>
</dbReference>
<dbReference type="Pfam" id="PF02645">
    <property type="entry name" value="DegV"/>
    <property type="match status" value="1"/>
</dbReference>
<dbReference type="InterPro" id="IPR003797">
    <property type="entry name" value="DegV"/>
</dbReference>
<dbReference type="GO" id="GO:0008289">
    <property type="term" value="F:lipid binding"/>
    <property type="evidence" value="ECO:0007669"/>
    <property type="project" value="UniProtKB-KW"/>
</dbReference>
<protein>
    <recommendedName>
        <fullName evidence="4">DegV family protein</fullName>
    </recommendedName>
</protein>
<evidence type="ECO:0008006" key="4">
    <source>
        <dbReference type="Google" id="ProtNLM"/>
    </source>
</evidence>
<dbReference type="NCBIfam" id="TIGR00762">
    <property type="entry name" value="DegV"/>
    <property type="match status" value="1"/>
</dbReference>
<keyword evidence="1" id="KW-0446">Lipid-binding</keyword>
<name>A0AAI9K2N8_9FIRM</name>
<dbReference type="EMBL" id="BLYL01000006">
    <property type="protein sequence ID" value="GFO94328.1"/>
    <property type="molecule type" value="Genomic_DNA"/>
</dbReference>
<dbReference type="InterPro" id="IPR050270">
    <property type="entry name" value="DegV_domain_contain"/>
</dbReference>
<dbReference type="Gene3D" id="3.30.1180.10">
    <property type="match status" value="1"/>
</dbReference>
<evidence type="ECO:0000256" key="1">
    <source>
        <dbReference type="ARBA" id="ARBA00023121"/>
    </source>
</evidence>
<dbReference type="PANTHER" id="PTHR33434:SF2">
    <property type="entry name" value="FATTY ACID-BINDING PROTEIN TM_1468"/>
    <property type="match status" value="1"/>
</dbReference>
<reference evidence="2" key="1">
    <citation type="submission" date="2020-06" db="EMBL/GenBank/DDBJ databases">
        <title>Characterization of fructooligosaccharide metabolism and fructooligosaccharide-degrading enzymes in human commensal butyrate producers.</title>
        <authorList>
            <person name="Tanno H."/>
            <person name="Fujii T."/>
            <person name="Hirano K."/>
            <person name="Maeno S."/>
            <person name="Tonozuka T."/>
            <person name="Sakamoto M."/>
            <person name="Ohkuma M."/>
            <person name="Tochio T."/>
            <person name="Endo A."/>
        </authorList>
    </citation>
    <scope>NUCLEOTIDE SEQUENCE</scope>
    <source>
        <strain evidence="2">JCM 31265</strain>
    </source>
</reference>
<dbReference type="Gene3D" id="3.40.50.10170">
    <property type="match status" value="1"/>
</dbReference>
<gene>
    <name evidence="2" type="ORF">COEU31_13740</name>
</gene>
<evidence type="ECO:0000313" key="3">
    <source>
        <dbReference type="Proteomes" id="UP000660047"/>
    </source>
</evidence>